<dbReference type="Pfam" id="PF10197">
    <property type="entry name" value="Cir_N"/>
    <property type="match status" value="1"/>
</dbReference>
<name>A0A3M6V468_POCDA</name>
<dbReference type="SMART" id="SM01083">
    <property type="entry name" value="Cir_N"/>
    <property type="match status" value="1"/>
</dbReference>
<evidence type="ECO:0000256" key="9">
    <source>
        <dbReference type="SAM" id="MobiDB-lite"/>
    </source>
</evidence>
<dbReference type="Pfam" id="PF12542">
    <property type="entry name" value="CWC25"/>
    <property type="match status" value="1"/>
</dbReference>
<comment type="caution">
    <text evidence="11">The sequence shown here is derived from an EMBL/GenBank/DDBJ whole genome shotgun (WGS) entry which is preliminary data.</text>
</comment>
<feature type="domain" description="CBF1-interacting co-repressor CIR N-terminal" evidence="10">
    <location>
        <begin position="11"/>
        <end position="47"/>
    </location>
</feature>
<evidence type="ECO:0000259" key="10">
    <source>
        <dbReference type="SMART" id="SM01083"/>
    </source>
</evidence>
<dbReference type="Proteomes" id="UP000275408">
    <property type="component" value="Unassembled WGS sequence"/>
</dbReference>
<feature type="compositionally biased region" description="Basic residues" evidence="9">
    <location>
        <begin position="310"/>
        <end position="326"/>
    </location>
</feature>
<dbReference type="PANTHER" id="PTHR16196">
    <property type="entry name" value="CELL CYCLE CONTROL PROTEIN CWF25"/>
    <property type="match status" value="1"/>
</dbReference>
<keyword evidence="5 8" id="KW-0175">Coiled coil</keyword>
<reference evidence="11 12" key="1">
    <citation type="journal article" date="2018" name="Sci. Rep.">
        <title>Comparative analysis of the Pocillopora damicornis genome highlights role of immune system in coral evolution.</title>
        <authorList>
            <person name="Cunning R."/>
            <person name="Bay R.A."/>
            <person name="Gillette P."/>
            <person name="Baker A.C."/>
            <person name="Traylor-Knowles N."/>
        </authorList>
    </citation>
    <scope>NUCLEOTIDE SEQUENCE [LARGE SCALE GENOMIC DNA]</scope>
    <source>
        <strain evidence="11">RSMAS</strain>
        <tissue evidence="11">Whole animal</tissue>
    </source>
</reference>
<keyword evidence="7" id="KW-0539">Nucleus</keyword>
<dbReference type="PANTHER" id="PTHR16196:SF0">
    <property type="entry name" value="PRE-MRNA-SPLICING FACTOR CWC25 HOMOLOG"/>
    <property type="match status" value="1"/>
</dbReference>
<evidence type="ECO:0000256" key="6">
    <source>
        <dbReference type="ARBA" id="ARBA00023187"/>
    </source>
</evidence>
<keyword evidence="6" id="KW-0508">mRNA splicing</keyword>
<keyword evidence="12" id="KW-1185">Reference proteome</keyword>
<evidence type="ECO:0000256" key="1">
    <source>
        <dbReference type="ARBA" id="ARBA00004123"/>
    </source>
</evidence>
<dbReference type="InterPro" id="IPR022209">
    <property type="entry name" value="CWC25"/>
</dbReference>
<protein>
    <recommendedName>
        <fullName evidence="10">CBF1-interacting co-repressor CIR N-terminal domain-containing protein</fullName>
    </recommendedName>
</protein>
<evidence type="ECO:0000313" key="11">
    <source>
        <dbReference type="EMBL" id="RMX60378.1"/>
    </source>
</evidence>
<feature type="compositionally biased region" description="Basic and acidic residues" evidence="9">
    <location>
        <begin position="332"/>
        <end position="343"/>
    </location>
</feature>
<comment type="subcellular location">
    <subcellularLocation>
        <location evidence="1">Nucleus</location>
    </subcellularLocation>
</comment>
<sequence length="497" mass="58269">MGGGDLNLKKSWHPQTLRNVEKVWKAEQKAEAEAKKIDQLRKELEEERAREGMQRHAVEQGIAKKKGERLDWMYAAAAGQVDRELYLLGKAVDKAVDPMAQDDEEESSAPGASFMNDTAANTANDLAAKVRDDPLFLIKKKEEEKRKELINNPVKMKQLKQMLQANLEKSKKKKKKKDKKKKSKQEREEKRKKRHADTSSESQEDERQVTPENGKKRNGRDRKRSGDTDENSREMLNGKKKRRKERHRDNSDDSEEDVGDRKKENEKKRSEENGKDMRNGFHRDQQYSQRRRIDDENERRAHRNGDHFSYRHRSPIKRKPRMRSRSKSPQGRRGDGRRDDRRDDRRHRRSPSSSPSRSRRNRVPSPVERRRRSPSPSPPKNSRRSPSPRRAKPWQKGGSAVTKRMDDDEKQKRLAAMMDNAKWRDEQRGKNIKRYKEEDAKLEEKEALDKDKSASFLQEMKIQSFSSKETSSVSDRIRRNINSVQRTSAALESFLSK</sequence>
<dbReference type="AlphaFoldDB" id="A0A3M6V468"/>
<dbReference type="GO" id="GO:0005684">
    <property type="term" value="C:U2-type spliceosomal complex"/>
    <property type="evidence" value="ECO:0007669"/>
    <property type="project" value="TreeGrafter"/>
</dbReference>
<keyword evidence="4" id="KW-0747">Spliceosome</keyword>
<evidence type="ECO:0000256" key="8">
    <source>
        <dbReference type="SAM" id="Coils"/>
    </source>
</evidence>
<evidence type="ECO:0000256" key="2">
    <source>
        <dbReference type="ARBA" id="ARBA00006695"/>
    </source>
</evidence>
<feature type="compositionally biased region" description="Basic residues" evidence="9">
    <location>
        <begin position="170"/>
        <end position="195"/>
    </location>
</feature>
<dbReference type="InterPro" id="IPR019339">
    <property type="entry name" value="CIR_N_dom"/>
</dbReference>
<feature type="compositionally biased region" description="Basic and acidic residues" evidence="9">
    <location>
        <begin position="259"/>
        <end position="309"/>
    </location>
</feature>
<organism evidence="11 12">
    <name type="scientific">Pocillopora damicornis</name>
    <name type="common">Cauliflower coral</name>
    <name type="synonym">Millepora damicornis</name>
    <dbReference type="NCBI Taxonomy" id="46731"/>
    <lineage>
        <taxon>Eukaryota</taxon>
        <taxon>Metazoa</taxon>
        <taxon>Cnidaria</taxon>
        <taxon>Anthozoa</taxon>
        <taxon>Hexacorallia</taxon>
        <taxon>Scleractinia</taxon>
        <taxon>Astrocoeniina</taxon>
        <taxon>Pocilloporidae</taxon>
        <taxon>Pocillopora</taxon>
    </lineage>
</organism>
<evidence type="ECO:0000256" key="3">
    <source>
        <dbReference type="ARBA" id="ARBA00022664"/>
    </source>
</evidence>
<comment type="similarity">
    <text evidence="2">Belongs to the CWC25 family.</text>
</comment>
<accession>A0A3M6V468</accession>
<dbReference type="GO" id="GO:0000398">
    <property type="term" value="P:mRNA splicing, via spliceosome"/>
    <property type="evidence" value="ECO:0007669"/>
    <property type="project" value="TreeGrafter"/>
</dbReference>
<feature type="region of interest" description="Disordered" evidence="9">
    <location>
        <begin position="142"/>
        <end position="410"/>
    </location>
</feature>
<dbReference type="EMBL" id="RCHS01000163">
    <property type="protein sequence ID" value="RMX60378.1"/>
    <property type="molecule type" value="Genomic_DNA"/>
</dbReference>
<proteinExistence type="inferred from homology"/>
<dbReference type="STRING" id="46731.A0A3M6V468"/>
<feature type="compositionally biased region" description="Basic residues" evidence="9">
    <location>
        <begin position="381"/>
        <end position="393"/>
    </location>
</feature>
<feature type="compositionally biased region" description="Basic and acidic residues" evidence="9">
    <location>
        <begin position="205"/>
        <end position="215"/>
    </location>
</feature>
<feature type="region of interest" description="Disordered" evidence="9">
    <location>
        <begin position="98"/>
        <end position="117"/>
    </location>
</feature>
<keyword evidence="3" id="KW-0507">mRNA processing</keyword>
<evidence type="ECO:0000313" key="12">
    <source>
        <dbReference type="Proteomes" id="UP000275408"/>
    </source>
</evidence>
<feature type="coiled-coil region" evidence="8">
    <location>
        <begin position="23"/>
        <end position="50"/>
    </location>
</feature>
<feature type="compositionally biased region" description="Basic and acidic residues" evidence="9">
    <location>
        <begin position="224"/>
        <end position="237"/>
    </location>
</feature>
<evidence type="ECO:0000256" key="7">
    <source>
        <dbReference type="ARBA" id="ARBA00023242"/>
    </source>
</evidence>
<dbReference type="OrthoDB" id="21123at2759"/>
<evidence type="ECO:0000256" key="4">
    <source>
        <dbReference type="ARBA" id="ARBA00022728"/>
    </source>
</evidence>
<evidence type="ECO:0000256" key="5">
    <source>
        <dbReference type="ARBA" id="ARBA00023054"/>
    </source>
</evidence>
<dbReference type="InterPro" id="IPR051376">
    <property type="entry name" value="CWC25_splicing_factor"/>
</dbReference>
<gene>
    <name evidence="11" type="ORF">pdam_00021315</name>
</gene>